<evidence type="ECO:0000313" key="2">
    <source>
        <dbReference type="Proteomes" id="UP000070458"/>
    </source>
</evidence>
<dbReference type="Proteomes" id="UP000070458">
    <property type="component" value="Unassembled WGS sequence"/>
</dbReference>
<protein>
    <submittedName>
        <fullName evidence="1">Uncharacterized protein</fullName>
    </submittedName>
</protein>
<name>A0A139PLG6_STRMT</name>
<comment type="caution">
    <text evidence="1">The sequence shown here is derived from an EMBL/GenBank/DDBJ whole genome shotgun (WGS) entry which is preliminary data.</text>
</comment>
<gene>
    <name evidence="1" type="ORF">SMIDD26_01806</name>
</gene>
<evidence type="ECO:0000313" key="1">
    <source>
        <dbReference type="EMBL" id="KXT91046.1"/>
    </source>
</evidence>
<accession>A0A139PLG6</accession>
<organism evidence="1 2">
    <name type="scientific">Streptococcus mitis</name>
    <dbReference type="NCBI Taxonomy" id="28037"/>
    <lineage>
        <taxon>Bacteria</taxon>
        <taxon>Bacillati</taxon>
        <taxon>Bacillota</taxon>
        <taxon>Bacilli</taxon>
        <taxon>Lactobacillales</taxon>
        <taxon>Streptococcaceae</taxon>
        <taxon>Streptococcus</taxon>
        <taxon>Streptococcus mitis group</taxon>
    </lineage>
</organism>
<reference evidence="1 2" key="1">
    <citation type="submission" date="2016-01" db="EMBL/GenBank/DDBJ databases">
        <title>Highly variable Streptococcus oralis are common among viridans streptococci isolated from primates.</title>
        <authorList>
            <person name="Denapaite D."/>
            <person name="Rieger M."/>
            <person name="Koendgen S."/>
            <person name="Brueckner R."/>
            <person name="Ochigava I."/>
            <person name="Kappeler P."/>
            <person name="Maetz-Rensing K."/>
            <person name="Leendertz F."/>
            <person name="Hakenbeck R."/>
        </authorList>
    </citation>
    <scope>NUCLEOTIDE SEQUENCE [LARGE SCALE GENOMIC DNA]</scope>
    <source>
        <strain evidence="1 2">DD26</strain>
    </source>
</reference>
<dbReference type="EMBL" id="LQOD01000415">
    <property type="protein sequence ID" value="KXT91046.1"/>
    <property type="molecule type" value="Genomic_DNA"/>
</dbReference>
<dbReference type="AlphaFoldDB" id="A0A139PLG6"/>
<proteinExistence type="predicted"/>
<sequence>MNVTSLQNRHIFGWQVQHIADKLTSDFWIAKDFLSNQVIGWANARMSENHLFPPFIIP</sequence>